<organism evidence="2 3">
    <name type="scientific">Aquilegia coerulea</name>
    <name type="common">Rocky mountain columbine</name>
    <dbReference type="NCBI Taxonomy" id="218851"/>
    <lineage>
        <taxon>Eukaryota</taxon>
        <taxon>Viridiplantae</taxon>
        <taxon>Streptophyta</taxon>
        <taxon>Embryophyta</taxon>
        <taxon>Tracheophyta</taxon>
        <taxon>Spermatophyta</taxon>
        <taxon>Magnoliopsida</taxon>
        <taxon>Ranunculales</taxon>
        <taxon>Ranunculaceae</taxon>
        <taxon>Thalictroideae</taxon>
        <taxon>Aquilegia</taxon>
    </lineage>
</organism>
<keyword evidence="1" id="KW-1133">Transmembrane helix</keyword>
<name>A0A2G5FB01_AQUCA</name>
<evidence type="ECO:0000256" key="1">
    <source>
        <dbReference type="SAM" id="Phobius"/>
    </source>
</evidence>
<accession>A0A2G5FB01</accession>
<reference evidence="2 3" key="1">
    <citation type="submission" date="2017-09" db="EMBL/GenBank/DDBJ databases">
        <title>WGS assembly of Aquilegia coerulea Goldsmith.</title>
        <authorList>
            <person name="Hodges S."/>
            <person name="Kramer E."/>
            <person name="Nordborg M."/>
            <person name="Tomkins J."/>
            <person name="Borevitz J."/>
            <person name="Derieg N."/>
            <person name="Yan J."/>
            <person name="Mihaltcheva S."/>
            <person name="Hayes R.D."/>
            <person name="Rokhsar D."/>
        </authorList>
    </citation>
    <scope>NUCLEOTIDE SEQUENCE [LARGE SCALE GENOMIC DNA]</scope>
    <source>
        <strain evidence="3">cv. Goldsmith</strain>
    </source>
</reference>
<protein>
    <submittedName>
        <fullName evidence="2">Uncharacterized protein</fullName>
    </submittedName>
</protein>
<dbReference type="InParanoid" id="A0A2G5FB01"/>
<gene>
    <name evidence="2" type="ORF">AQUCO_00100581v1</name>
</gene>
<evidence type="ECO:0000313" key="2">
    <source>
        <dbReference type="EMBL" id="PIA65184.1"/>
    </source>
</evidence>
<evidence type="ECO:0000313" key="3">
    <source>
        <dbReference type="Proteomes" id="UP000230069"/>
    </source>
</evidence>
<feature type="transmembrane region" description="Helical" evidence="1">
    <location>
        <begin position="46"/>
        <end position="65"/>
    </location>
</feature>
<keyword evidence="1" id="KW-0472">Membrane</keyword>
<keyword evidence="3" id="KW-1185">Reference proteome</keyword>
<keyword evidence="1" id="KW-0812">Transmembrane</keyword>
<dbReference type="AlphaFoldDB" id="A0A2G5FB01"/>
<dbReference type="EMBL" id="KZ305018">
    <property type="protein sequence ID" value="PIA65184.1"/>
    <property type="molecule type" value="Genomic_DNA"/>
</dbReference>
<dbReference type="Proteomes" id="UP000230069">
    <property type="component" value="Unassembled WGS sequence"/>
</dbReference>
<proteinExistence type="predicted"/>
<sequence>MACWFSVKLVRDGSWLLLALKYKRKEKQLLSVSISCSIFGSSYPHLLIGILSFVLMAFCFCFGPFPVNQTCTVVLIVGVG</sequence>